<accession>A0A9P4U257</accession>
<protein>
    <submittedName>
        <fullName evidence="2">Uncharacterized protein</fullName>
    </submittedName>
</protein>
<organism evidence="2 3">
    <name type="scientific">Tothia fuscella</name>
    <dbReference type="NCBI Taxonomy" id="1048955"/>
    <lineage>
        <taxon>Eukaryota</taxon>
        <taxon>Fungi</taxon>
        <taxon>Dikarya</taxon>
        <taxon>Ascomycota</taxon>
        <taxon>Pezizomycotina</taxon>
        <taxon>Dothideomycetes</taxon>
        <taxon>Pleosporomycetidae</taxon>
        <taxon>Venturiales</taxon>
        <taxon>Cylindrosympodiaceae</taxon>
        <taxon>Tothia</taxon>
    </lineage>
</organism>
<dbReference type="EMBL" id="MU007020">
    <property type="protein sequence ID" value="KAF2433612.1"/>
    <property type="molecule type" value="Genomic_DNA"/>
</dbReference>
<keyword evidence="3" id="KW-1185">Reference proteome</keyword>
<name>A0A9P4U257_9PEZI</name>
<reference evidence="2" key="1">
    <citation type="journal article" date="2020" name="Stud. Mycol.">
        <title>101 Dothideomycetes genomes: a test case for predicting lifestyles and emergence of pathogens.</title>
        <authorList>
            <person name="Haridas S."/>
            <person name="Albert R."/>
            <person name="Binder M."/>
            <person name="Bloem J."/>
            <person name="Labutti K."/>
            <person name="Salamov A."/>
            <person name="Andreopoulos B."/>
            <person name="Baker S."/>
            <person name="Barry K."/>
            <person name="Bills G."/>
            <person name="Bluhm B."/>
            <person name="Cannon C."/>
            <person name="Castanera R."/>
            <person name="Culley D."/>
            <person name="Daum C."/>
            <person name="Ezra D."/>
            <person name="Gonzalez J."/>
            <person name="Henrissat B."/>
            <person name="Kuo A."/>
            <person name="Liang C."/>
            <person name="Lipzen A."/>
            <person name="Lutzoni F."/>
            <person name="Magnuson J."/>
            <person name="Mondo S."/>
            <person name="Nolan M."/>
            <person name="Ohm R."/>
            <person name="Pangilinan J."/>
            <person name="Park H.-J."/>
            <person name="Ramirez L."/>
            <person name="Alfaro M."/>
            <person name="Sun H."/>
            <person name="Tritt A."/>
            <person name="Yoshinaga Y."/>
            <person name="Zwiers L.-H."/>
            <person name="Turgeon B."/>
            <person name="Goodwin S."/>
            <person name="Spatafora J."/>
            <person name="Crous P."/>
            <person name="Grigoriev I."/>
        </authorList>
    </citation>
    <scope>NUCLEOTIDE SEQUENCE</scope>
    <source>
        <strain evidence="2">CBS 130266</strain>
    </source>
</reference>
<proteinExistence type="predicted"/>
<feature type="compositionally biased region" description="Polar residues" evidence="1">
    <location>
        <begin position="170"/>
        <end position="185"/>
    </location>
</feature>
<evidence type="ECO:0000313" key="3">
    <source>
        <dbReference type="Proteomes" id="UP000800235"/>
    </source>
</evidence>
<evidence type="ECO:0000313" key="2">
    <source>
        <dbReference type="EMBL" id="KAF2433612.1"/>
    </source>
</evidence>
<comment type="caution">
    <text evidence="2">The sequence shown here is derived from an EMBL/GenBank/DDBJ whole genome shotgun (WGS) entry which is preliminary data.</text>
</comment>
<dbReference type="AlphaFoldDB" id="A0A9P4U257"/>
<dbReference type="Proteomes" id="UP000800235">
    <property type="component" value="Unassembled WGS sequence"/>
</dbReference>
<evidence type="ECO:0000256" key="1">
    <source>
        <dbReference type="SAM" id="MobiDB-lite"/>
    </source>
</evidence>
<feature type="compositionally biased region" description="Polar residues" evidence="1">
    <location>
        <begin position="44"/>
        <end position="54"/>
    </location>
</feature>
<feature type="region of interest" description="Disordered" evidence="1">
    <location>
        <begin position="147"/>
        <end position="185"/>
    </location>
</feature>
<sequence length="185" mass="19973">MSISMERNKRATPAGRTSAPKESAPALDLTPTKPLFNECVHQKGASSEVTSSTGLKFLRKALDNPPGKAGGRTSSGRAFRYSSTISLPIRLQSRLKPPSSLPPFEGTEYCHKDMPHKPHSWNDSVLFGENVSMDSFPIVQSIVNSIEKAAQPRDTPSPKSGLQAPAQFPRSANTKPSTLLSFQGP</sequence>
<feature type="region of interest" description="Disordered" evidence="1">
    <location>
        <begin position="1"/>
        <end position="77"/>
    </location>
</feature>
<gene>
    <name evidence="2" type="ORF">EJ08DRAFT_61154</name>
</gene>